<accession>A0AA94F4Q3</accession>
<dbReference type="RefSeq" id="WP_127821615.1">
    <property type="nucleotide sequence ID" value="NZ_RWGX02000005.1"/>
</dbReference>
<dbReference type="EMBL" id="RWGX01000002">
    <property type="protein sequence ID" value="RVU89387.1"/>
    <property type="molecule type" value="Genomic_DNA"/>
</dbReference>
<protein>
    <submittedName>
        <fullName evidence="1">Uncharacterized protein</fullName>
    </submittedName>
</protein>
<comment type="caution">
    <text evidence="1">The sequence shown here is derived from an EMBL/GenBank/DDBJ whole genome shotgun (WGS) entry which is preliminary data.</text>
</comment>
<proteinExistence type="predicted"/>
<name>A0AA94F4Q3_9FLAO</name>
<gene>
    <name evidence="1" type="ORF">EJB19_00665</name>
</gene>
<reference evidence="1" key="1">
    <citation type="submission" date="2018-12" db="EMBL/GenBank/DDBJ databases">
        <title>Draft genome sequence of Flaovobacterium columnare BGFS27 isolated from channel catfish in Alabama.</title>
        <authorList>
            <person name="Cai W."/>
            <person name="Arias C."/>
        </authorList>
    </citation>
    <scope>NUCLEOTIDE SEQUENCE [LARGE SCALE GENOMIC DNA]</scope>
    <source>
        <strain evidence="1">BGFS27</strain>
    </source>
</reference>
<evidence type="ECO:0000313" key="1">
    <source>
        <dbReference type="EMBL" id="RVU89387.1"/>
    </source>
</evidence>
<dbReference type="AlphaFoldDB" id="A0AA94F4Q3"/>
<sequence>MKFTLLILVLSFLLRPVEPMVSYIINYDYISNVLCENNDKPELKCNGKCYLQKQMAKIAEEEKPLQKDTKQVKLEHEILFLYPVLESLIPIKIFNFQKNHFVYTNLYNFLKENLIFHPPSLF</sequence>
<organism evidence="1">
    <name type="scientific">Flavobacterium columnare</name>
    <dbReference type="NCBI Taxonomy" id="996"/>
    <lineage>
        <taxon>Bacteria</taxon>
        <taxon>Pseudomonadati</taxon>
        <taxon>Bacteroidota</taxon>
        <taxon>Flavobacteriia</taxon>
        <taxon>Flavobacteriales</taxon>
        <taxon>Flavobacteriaceae</taxon>
        <taxon>Flavobacterium</taxon>
    </lineage>
</organism>